<protein>
    <submittedName>
        <fullName evidence="2">Unnamed protein product</fullName>
    </submittedName>
</protein>
<gene>
    <name evidence="2" type="ORF">Aory05_000203400</name>
</gene>
<sequence length="116" mass="13328">MYCPGLNVHDRARATSTRATSPGRSSTVAIVRCFPKLRHRILPKRPILCQGMLAWTSTKPETTTETKEQGDTEWVESRCRWRKEVVKTYIKTPKNECDQQNTLKSQSTKVIPESHK</sequence>
<proteinExistence type="predicted"/>
<evidence type="ECO:0000313" key="2">
    <source>
        <dbReference type="EMBL" id="GMG42934.1"/>
    </source>
</evidence>
<dbReference type="Proteomes" id="UP001165189">
    <property type="component" value="Unassembled WGS sequence"/>
</dbReference>
<organism evidence="2 3">
    <name type="scientific">Aspergillus oryzae var. brunneus</name>
    <dbReference type="NCBI Taxonomy" id="332754"/>
    <lineage>
        <taxon>Eukaryota</taxon>
        <taxon>Fungi</taxon>
        <taxon>Dikarya</taxon>
        <taxon>Ascomycota</taxon>
        <taxon>Pezizomycotina</taxon>
        <taxon>Eurotiomycetes</taxon>
        <taxon>Eurotiomycetidae</taxon>
        <taxon>Eurotiales</taxon>
        <taxon>Aspergillaceae</taxon>
        <taxon>Aspergillus</taxon>
        <taxon>Aspergillus subgen. Circumdati</taxon>
    </lineage>
</organism>
<accession>A0ABQ6KMK2</accession>
<feature type="region of interest" description="Disordered" evidence="1">
    <location>
        <begin position="96"/>
        <end position="116"/>
    </location>
</feature>
<name>A0ABQ6KMK2_ASPOZ</name>
<reference evidence="2" key="1">
    <citation type="submission" date="2023-04" db="EMBL/GenBank/DDBJ databases">
        <title>Aspergillus oryzae var. brunneus NBRC 4377.</title>
        <authorList>
            <person name="Ichikawa N."/>
            <person name="Sato H."/>
            <person name="Tonouchi N."/>
        </authorList>
    </citation>
    <scope>NUCLEOTIDE SEQUENCE</scope>
    <source>
        <strain evidence="2">NBRC 4377</strain>
    </source>
</reference>
<comment type="caution">
    <text evidence="2">The sequence shown here is derived from an EMBL/GenBank/DDBJ whole genome shotgun (WGS) entry which is preliminary data.</text>
</comment>
<feature type="compositionally biased region" description="Polar residues" evidence="1">
    <location>
        <begin position="98"/>
        <end position="109"/>
    </location>
</feature>
<evidence type="ECO:0000313" key="3">
    <source>
        <dbReference type="Proteomes" id="UP001165189"/>
    </source>
</evidence>
<evidence type="ECO:0000256" key="1">
    <source>
        <dbReference type="SAM" id="MobiDB-lite"/>
    </source>
</evidence>
<keyword evidence="3" id="KW-1185">Reference proteome</keyword>
<dbReference type="EMBL" id="BSYB01000006">
    <property type="protein sequence ID" value="GMG42934.1"/>
    <property type="molecule type" value="Genomic_DNA"/>
</dbReference>